<dbReference type="PROSITE" id="PS50294">
    <property type="entry name" value="WD_REPEATS_REGION"/>
    <property type="match status" value="1"/>
</dbReference>
<dbReference type="OrthoDB" id="10250769at2759"/>
<dbReference type="KEGG" id="mis:MICPUN_98006"/>
<dbReference type="EMBL" id="CP001576">
    <property type="protein sequence ID" value="ACO69869.1"/>
    <property type="molecule type" value="Genomic_DNA"/>
</dbReference>
<dbReference type="STRING" id="296587.C1FHS3"/>
<evidence type="ECO:0000256" key="2">
    <source>
        <dbReference type="SAM" id="MobiDB-lite"/>
    </source>
</evidence>
<dbReference type="PANTHER" id="PTHR22840">
    <property type="entry name" value="WD REPEAT-CONTAINING PROTEIN 36"/>
    <property type="match status" value="1"/>
</dbReference>
<evidence type="ECO:0000259" key="4">
    <source>
        <dbReference type="Pfam" id="PF25171"/>
    </source>
</evidence>
<feature type="domain" description="WDR36/Utp21 C-terminal" evidence="3">
    <location>
        <begin position="784"/>
        <end position="885"/>
    </location>
</feature>
<dbReference type="eggNOG" id="KOG1539">
    <property type="taxonomic scope" value="Eukaryota"/>
</dbReference>
<feature type="compositionally biased region" description="Acidic residues" evidence="2">
    <location>
        <begin position="672"/>
        <end position="686"/>
    </location>
</feature>
<dbReference type="SMART" id="SM00320">
    <property type="entry name" value="WD40"/>
    <property type="match status" value="9"/>
</dbReference>
<keyword evidence="1" id="KW-0853">WD repeat</keyword>
<dbReference type="Pfam" id="PF25171">
    <property type="entry name" value="Beta-prop_WDR36-Utp21_1st"/>
    <property type="match status" value="1"/>
</dbReference>
<keyword evidence="6" id="KW-1185">Reference proteome</keyword>
<dbReference type="SUPFAM" id="SSF50978">
    <property type="entry name" value="WD40 repeat-like"/>
    <property type="match status" value="1"/>
</dbReference>
<feature type="repeat" description="WD" evidence="1">
    <location>
        <begin position="573"/>
        <end position="614"/>
    </location>
</feature>
<dbReference type="InterPro" id="IPR007319">
    <property type="entry name" value="WDR36/Utp21_C"/>
</dbReference>
<evidence type="ECO:0000259" key="3">
    <source>
        <dbReference type="Pfam" id="PF04192"/>
    </source>
</evidence>
<dbReference type="OMA" id="CIYAWRA"/>
<dbReference type="InterPro" id="IPR001680">
    <property type="entry name" value="WD40_rpt"/>
</dbReference>
<dbReference type="InterPro" id="IPR059157">
    <property type="entry name" value="WDR36-Utp21_N"/>
</dbReference>
<accession>C1FHS3</accession>
<dbReference type="Gene3D" id="2.130.10.10">
    <property type="entry name" value="YVTN repeat-like/Quinoprotein amine dehydrogenase"/>
    <property type="match status" value="2"/>
</dbReference>
<dbReference type="Pfam" id="PF04192">
    <property type="entry name" value="Utp21"/>
    <property type="match status" value="2"/>
</dbReference>
<dbReference type="GeneID" id="8247170"/>
<dbReference type="InterPro" id="IPR015943">
    <property type="entry name" value="WD40/YVTN_repeat-like_dom_sf"/>
</dbReference>
<evidence type="ECO:0000313" key="6">
    <source>
        <dbReference type="Proteomes" id="UP000002009"/>
    </source>
</evidence>
<feature type="domain" description="WDR36/Utp21 C-terminal" evidence="3">
    <location>
        <begin position="708"/>
        <end position="771"/>
    </location>
</feature>
<dbReference type="FunCoup" id="C1FHS3">
    <property type="interactions" value="1774"/>
</dbReference>
<dbReference type="InParanoid" id="C1FHS3"/>
<dbReference type="GO" id="GO:0032040">
    <property type="term" value="C:small-subunit processome"/>
    <property type="evidence" value="ECO:0007669"/>
    <property type="project" value="InterPro"/>
</dbReference>
<proteinExistence type="predicted"/>
<feature type="domain" description="WDR36/Utp21 N-terminal" evidence="4">
    <location>
        <begin position="31"/>
        <end position="317"/>
    </location>
</feature>
<evidence type="ECO:0000256" key="1">
    <source>
        <dbReference type="PROSITE-ProRule" id="PRU00221"/>
    </source>
</evidence>
<dbReference type="PANTHER" id="PTHR22840:SF12">
    <property type="entry name" value="WD REPEAT-CONTAINING PROTEIN 36"/>
    <property type="match status" value="1"/>
</dbReference>
<name>C1FHS3_MICCC</name>
<dbReference type="GO" id="GO:0006364">
    <property type="term" value="P:rRNA processing"/>
    <property type="evidence" value="ECO:0007669"/>
    <property type="project" value="InterPro"/>
</dbReference>
<dbReference type="PROSITE" id="PS50082">
    <property type="entry name" value="WD_REPEATS_2"/>
    <property type="match status" value="1"/>
</dbReference>
<dbReference type="AlphaFoldDB" id="C1FHS3"/>
<feature type="region of interest" description="Disordered" evidence="2">
    <location>
        <begin position="665"/>
        <end position="701"/>
    </location>
</feature>
<reference evidence="5 6" key="1">
    <citation type="journal article" date="2009" name="Science">
        <title>Green evolution and dynamic adaptations revealed by genomes of the marine picoeukaryotes Micromonas.</title>
        <authorList>
            <person name="Worden A.Z."/>
            <person name="Lee J.H."/>
            <person name="Mock T."/>
            <person name="Rouze P."/>
            <person name="Simmons M.P."/>
            <person name="Aerts A.L."/>
            <person name="Allen A.E."/>
            <person name="Cuvelier M.L."/>
            <person name="Derelle E."/>
            <person name="Everett M.V."/>
            <person name="Foulon E."/>
            <person name="Grimwood J."/>
            <person name="Gundlach H."/>
            <person name="Henrissat B."/>
            <person name="Napoli C."/>
            <person name="McDonald S.M."/>
            <person name="Parker M.S."/>
            <person name="Rombauts S."/>
            <person name="Salamov A."/>
            <person name="Von Dassow P."/>
            <person name="Badger J.H."/>
            <person name="Coutinho P.M."/>
            <person name="Demir E."/>
            <person name="Dubchak I."/>
            <person name="Gentemann C."/>
            <person name="Eikrem W."/>
            <person name="Gready J.E."/>
            <person name="John U."/>
            <person name="Lanier W."/>
            <person name="Lindquist E.A."/>
            <person name="Lucas S."/>
            <person name="Mayer K.F."/>
            <person name="Moreau H."/>
            <person name="Not F."/>
            <person name="Otillar R."/>
            <person name="Panaud O."/>
            <person name="Pangilinan J."/>
            <person name="Paulsen I."/>
            <person name="Piegu B."/>
            <person name="Poliakov A."/>
            <person name="Robbens S."/>
            <person name="Schmutz J."/>
            <person name="Toulza E."/>
            <person name="Wyss T."/>
            <person name="Zelensky A."/>
            <person name="Zhou K."/>
            <person name="Armbrust E.V."/>
            <person name="Bhattacharya D."/>
            <person name="Goodenough U.W."/>
            <person name="Van de Peer Y."/>
            <person name="Grigoriev I.V."/>
        </authorList>
    </citation>
    <scope>NUCLEOTIDE SEQUENCE [LARGE SCALE GENOMIC DNA]</scope>
    <source>
        <strain evidence="6">RCC299 / NOUM17</strain>
    </source>
</reference>
<gene>
    <name evidence="5" type="ORF">MICPUN_98006</name>
</gene>
<evidence type="ECO:0008006" key="7">
    <source>
        <dbReference type="Google" id="ProtNLM"/>
    </source>
</evidence>
<protein>
    <recommendedName>
        <fullName evidence="7">Small-subunit processome Utp21 domain-containing protein</fullName>
    </recommendedName>
</protein>
<dbReference type="InterPro" id="IPR036322">
    <property type="entry name" value="WD40_repeat_dom_sf"/>
</dbReference>
<dbReference type="GO" id="GO:0034388">
    <property type="term" value="C:Pwp2p-containing subcomplex of 90S preribosome"/>
    <property type="evidence" value="ECO:0007669"/>
    <property type="project" value="TreeGrafter"/>
</dbReference>
<dbReference type="RefSeq" id="XP_002508611.1">
    <property type="nucleotide sequence ID" value="XM_002508565.1"/>
</dbReference>
<evidence type="ECO:0000313" key="5">
    <source>
        <dbReference type="EMBL" id="ACO69869.1"/>
    </source>
</evidence>
<organism evidence="5 6">
    <name type="scientific">Micromonas commoda (strain RCC299 / NOUM17 / CCMP2709)</name>
    <name type="common">Picoplanktonic green alga</name>
    <dbReference type="NCBI Taxonomy" id="296587"/>
    <lineage>
        <taxon>Eukaryota</taxon>
        <taxon>Viridiplantae</taxon>
        <taxon>Chlorophyta</taxon>
        <taxon>Mamiellophyceae</taxon>
        <taxon>Mamiellales</taxon>
        <taxon>Mamiellaceae</taxon>
        <taxon>Micromonas</taxon>
    </lineage>
</organism>
<dbReference type="Pfam" id="PF25168">
    <property type="entry name" value="Beta-prop_WDR36-Utp21_2nd"/>
    <property type="match status" value="1"/>
</dbReference>
<sequence length="891" mass="96175">MTSLFYPFRALGYVNEGVPFVEHRRGTEHFVTVSAGKAFQVYNCERLRLVLVGPQGDADITALAVKGDLTFAAHGRDIVVCRRTHRVCVFGGHADTVTRLFTFGPRLYSICAGGRVLGWDIGKDALDHLDGKRSSAAKRAADIYRMPEGFTPTCICHPDTYLNKVLIGATDGRVLLLNVNTGKHIYVFHPNNMLNPSGSAVTCLEQSPALDTVAVGLGNGRVVIQNVRVDRTVVDFTHDGSGRAIRSMSFTTGNQDPLIAVGSDAGSVSVWDLEKRRLRTIMPGTHDGAVTQAHFFLGQPVLMTGGADNALKQWIFDNADGTGRLLRFRAGHSAPPTHVEFYGEGLRILSAGDDRALRVFSTIQDQQSKELSQSHVERRAKKLGVAEQELKLPPIRGMAWCEVRERDWANVVTCHAGETRAYTWRLANGVLGEHVLQPPAKMGVKRRNLGISNKVGFPISAVAVSACGNFAVIGNEGGEVHRFNLQSGQHRGVGQVSAIQTDGANKQTVTCGFVDGVVRVWNFGEQKLEGEMDTGVGCVAASLHRPGALVAVAGADRVVRVLDIAGMRRVRSLRGAQTQVKSLQFSADGRLILANSADGAVHVWDVPAARLLQTMRMSRDSPVVGLSLSPNMDMLATVHEGRRGVYLWANSQMYSAPGARLAGASTRVAGSDDSDSEEAVTTEEEARETLGAGSDAQRRRAPEPVAPGLATMAMLPKTQWASLARLDEIRERNKPIQGPKKPKEAPFFIPTTYNADDPSKAAVFDVDAVIDDSDDEDGAKDQKRGPSGLDAEIRALGPWDASTMTDDDAAELGDVLDFFAAEIPSGRNFEFLNALLAHFLRVHGGALQARESLRLKAEKVRAAAKATWKGVDDLLQEVRCALGFFGGVAGV</sequence>
<dbReference type="InterPro" id="IPR011047">
    <property type="entry name" value="Quinoprotein_ADH-like_sf"/>
</dbReference>
<dbReference type="SUPFAM" id="SSF50998">
    <property type="entry name" value="Quinoprotein alcohol dehydrogenase-like"/>
    <property type="match status" value="1"/>
</dbReference>
<dbReference type="Proteomes" id="UP000002009">
    <property type="component" value="Chromosome 10"/>
</dbReference>